<dbReference type="Gene3D" id="3.40.50.720">
    <property type="entry name" value="NAD(P)-binding Rossmann-like Domain"/>
    <property type="match status" value="1"/>
</dbReference>
<comment type="similarity">
    <text evidence="1">Belongs to the NmrA-type oxidoreductase family.</text>
</comment>
<dbReference type="AlphaFoldDB" id="A0A139AZJ5"/>
<feature type="domain" description="NmrA-like" evidence="3">
    <location>
        <begin position="7"/>
        <end position="244"/>
    </location>
</feature>
<protein>
    <submittedName>
        <fullName evidence="4">NAD(P)-binding protein</fullName>
    </submittedName>
</protein>
<reference evidence="4 5" key="1">
    <citation type="journal article" date="2015" name="Genome Biol. Evol.">
        <title>Phylogenomic analyses indicate that early fungi evolved digesting cell walls of algal ancestors of land plants.</title>
        <authorList>
            <person name="Chang Y."/>
            <person name="Wang S."/>
            <person name="Sekimoto S."/>
            <person name="Aerts A.L."/>
            <person name="Choi C."/>
            <person name="Clum A."/>
            <person name="LaButti K.M."/>
            <person name="Lindquist E.A."/>
            <person name="Yee Ngan C."/>
            <person name="Ohm R.A."/>
            <person name="Salamov A.A."/>
            <person name="Grigoriev I.V."/>
            <person name="Spatafora J.W."/>
            <person name="Berbee M.L."/>
        </authorList>
    </citation>
    <scope>NUCLEOTIDE SEQUENCE [LARGE SCALE GENOMIC DNA]</scope>
    <source>
        <strain evidence="4 5">JEL478</strain>
    </source>
</reference>
<dbReference type="PANTHER" id="PTHR42748">
    <property type="entry name" value="NITROGEN METABOLITE REPRESSION PROTEIN NMRA FAMILY MEMBER"/>
    <property type="match status" value="1"/>
</dbReference>
<dbReference type="OrthoDB" id="10254221at2759"/>
<dbReference type="Gene3D" id="3.90.25.10">
    <property type="entry name" value="UDP-galactose 4-epimerase, domain 1"/>
    <property type="match status" value="1"/>
</dbReference>
<keyword evidence="2" id="KW-0521">NADP</keyword>
<sequence length="328" mass="35252">METTETNRAVLVFGATGRIGSAIIRALTAALSSSSLEIHAATRDVSSPRAALWKDTPNVHLVHADFDNPTSLDEALKGVWGVVLVTVWGKGDTEKRQGIAVVDAASKAGVSALVYISDPTLANGTAVLNPNKLPIEEHVLSAQIPHKCVLRPAFYYETFLRPSGRLTRGSLSFLTPTDAVVTWCALDDVGKAVRAYLQNPVNASGTTVDLVGEVMSVANMAKHLSDLTGAPWTASQSPPLFLIRLVSSRLYQAILAVATTPAVSVVRRIVLTTATLAYILEFNRAQPPHPDLLPEPQTFQGWCTVKGVGSGDYVWDRTCLEWAMGREP</sequence>
<dbReference type="Pfam" id="PF05368">
    <property type="entry name" value="NmrA"/>
    <property type="match status" value="1"/>
</dbReference>
<dbReference type="PANTHER" id="PTHR42748:SF7">
    <property type="entry name" value="NMRA LIKE REDOX SENSOR 1-RELATED"/>
    <property type="match status" value="1"/>
</dbReference>
<proteinExistence type="inferred from homology"/>
<evidence type="ECO:0000259" key="3">
    <source>
        <dbReference type="Pfam" id="PF05368"/>
    </source>
</evidence>
<dbReference type="Proteomes" id="UP000070544">
    <property type="component" value="Unassembled WGS sequence"/>
</dbReference>
<evidence type="ECO:0000313" key="4">
    <source>
        <dbReference type="EMBL" id="KXS22168.1"/>
    </source>
</evidence>
<dbReference type="OMA" id="VRMKAMD"/>
<dbReference type="EMBL" id="KQ965731">
    <property type="protein sequence ID" value="KXS22168.1"/>
    <property type="molecule type" value="Genomic_DNA"/>
</dbReference>
<evidence type="ECO:0000256" key="2">
    <source>
        <dbReference type="ARBA" id="ARBA00022857"/>
    </source>
</evidence>
<dbReference type="SUPFAM" id="SSF51735">
    <property type="entry name" value="NAD(P)-binding Rossmann-fold domains"/>
    <property type="match status" value="1"/>
</dbReference>
<evidence type="ECO:0000313" key="5">
    <source>
        <dbReference type="Proteomes" id="UP000070544"/>
    </source>
</evidence>
<evidence type="ECO:0000256" key="1">
    <source>
        <dbReference type="ARBA" id="ARBA00006328"/>
    </source>
</evidence>
<dbReference type="InterPro" id="IPR008030">
    <property type="entry name" value="NmrA-like"/>
</dbReference>
<name>A0A139AZJ5_GONPJ</name>
<dbReference type="InterPro" id="IPR051164">
    <property type="entry name" value="NmrA-like_oxidored"/>
</dbReference>
<organism evidence="4 5">
    <name type="scientific">Gonapodya prolifera (strain JEL478)</name>
    <name type="common">Monoblepharis prolifera</name>
    <dbReference type="NCBI Taxonomy" id="1344416"/>
    <lineage>
        <taxon>Eukaryota</taxon>
        <taxon>Fungi</taxon>
        <taxon>Fungi incertae sedis</taxon>
        <taxon>Chytridiomycota</taxon>
        <taxon>Chytridiomycota incertae sedis</taxon>
        <taxon>Monoblepharidomycetes</taxon>
        <taxon>Monoblepharidales</taxon>
        <taxon>Gonapodyaceae</taxon>
        <taxon>Gonapodya</taxon>
    </lineage>
</organism>
<dbReference type="InterPro" id="IPR036291">
    <property type="entry name" value="NAD(P)-bd_dom_sf"/>
</dbReference>
<keyword evidence="5" id="KW-1185">Reference proteome</keyword>
<gene>
    <name evidence="4" type="ORF">M427DRAFT_26804</name>
</gene>
<accession>A0A139AZJ5</accession>